<dbReference type="InterPro" id="IPR014756">
    <property type="entry name" value="Ig_E-set"/>
</dbReference>
<name>A0A0E3ZLM5_9BURK</name>
<dbReference type="PATRIC" id="fig|576611.7.peg.697"/>
<sequence>MSKTSRTGITAPTNAKKNSIIEIRAIAQHDMETGFRYTEDGKRIPRDIIRFFTCRYNGEEIFKADFYSGIGANPLIIFTTVAVASGTIECQWTGDNAYEAINQVKITVS</sequence>
<dbReference type="Pfam" id="PF08770">
    <property type="entry name" value="SoxZ"/>
    <property type="match status" value="1"/>
</dbReference>
<dbReference type="SUPFAM" id="SSF81296">
    <property type="entry name" value="E set domains"/>
    <property type="match status" value="1"/>
</dbReference>
<dbReference type="AlphaFoldDB" id="A0A0E3ZLM5"/>
<reference evidence="2 3" key="1">
    <citation type="submission" date="2014-03" db="EMBL/GenBank/DDBJ databases">
        <title>Genome of Polynucleobacter strain MWH-MoK4.</title>
        <authorList>
            <person name="Hahn M.W."/>
        </authorList>
    </citation>
    <scope>NUCLEOTIDE SEQUENCE [LARGE SCALE GENOMIC DNA]</scope>
    <source>
        <strain evidence="2 3">MWH-MoK4</strain>
    </source>
</reference>
<organism evidence="2 3">
    <name type="scientific">Polynucleobacter duraquae</name>
    <dbReference type="NCBI Taxonomy" id="1835254"/>
    <lineage>
        <taxon>Bacteria</taxon>
        <taxon>Pseudomonadati</taxon>
        <taxon>Pseudomonadota</taxon>
        <taxon>Betaproteobacteria</taxon>
        <taxon>Burkholderiales</taxon>
        <taxon>Burkholderiaceae</taxon>
        <taxon>Polynucleobacter</taxon>
    </lineage>
</organism>
<keyword evidence="3" id="KW-1185">Reference proteome</keyword>
<dbReference type="EMBL" id="CP007501">
    <property type="protein sequence ID" value="AKD25022.1"/>
    <property type="molecule type" value="Genomic_DNA"/>
</dbReference>
<dbReference type="KEGG" id="pdq:CL55_00006890"/>
<proteinExistence type="predicted"/>
<dbReference type="InterPro" id="IPR014880">
    <property type="entry name" value="SoxZ_dom"/>
</dbReference>
<evidence type="ECO:0000259" key="1">
    <source>
        <dbReference type="Pfam" id="PF08770"/>
    </source>
</evidence>
<dbReference type="Proteomes" id="UP000061135">
    <property type="component" value="Chromosome"/>
</dbReference>
<dbReference type="OrthoDB" id="9795530at2"/>
<dbReference type="STRING" id="1835254.CL55_00006890"/>
<protein>
    <submittedName>
        <fullName evidence="2">Sulfur oxidation protein SoxZ</fullName>
    </submittedName>
</protein>
<accession>A0A0E3ZLM5</accession>
<dbReference type="HOGENOM" id="CLU_172621_0_1_4"/>
<gene>
    <name evidence="2" type="ORF">CL55_00006890</name>
</gene>
<dbReference type="InterPro" id="IPR013783">
    <property type="entry name" value="Ig-like_fold"/>
</dbReference>
<feature type="domain" description="Sulphur oxidation protein SoxZ" evidence="1">
    <location>
        <begin position="12"/>
        <end position="97"/>
    </location>
</feature>
<dbReference type="Gene3D" id="2.60.40.10">
    <property type="entry name" value="Immunoglobulins"/>
    <property type="match status" value="1"/>
</dbReference>
<evidence type="ECO:0000313" key="2">
    <source>
        <dbReference type="EMBL" id="AKD25022.1"/>
    </source>
</evidence>
<evidence type="ECO:0000313" key="3">
    <source>
        <dbReference type="Proteomes" id="UP000061135"/>
    </source>
</evidence>
<dbReference type="RefSeq" id="WP_046329888.1">
    <property type="nucleotide sequence ID" value="NZ_CP007501.1"/>
</dbReference>